<gene>
    <name evidence="2" type="ORF">FD754_002374</name>
</gene>
<accession>A0A5N3WBG9</accession>
<reference evidence="2 3" key="1">
    <citation type="submission" date="2019-06" db="EMBL/GenBank/DDBJ databases">
        <title>Discovery of a novel chromosome fission-fusion reversal in muntjac.</title>
        <authorList>
            <person name="Mudd A.B."/>
            <person name="Bredeson J.V."/>
            <person name="Baum R."/>
            <person name="Hockemeyer D."/>
            <person name="Rokhsar D.S."/>
        </authorList>
    </citation>
    <scope>NUCLEOTIDE SEQUENCE [LARGE SCALE GENOMIC DNA]</scope>
    <source>
        <strain evidence="2">UTSW_UCB_Mm</strain>
        <tissue evidence="2">Fibroblast cell line</tissue>
    </source>
</reference>
<organism evidence="2 3">
    <name type="scientific">Muntiacus muntjak</name>
    <name type="common">Barking deer</name>
    <name type="synonym">Indian muntjac</name>
    <dbReference type="NCBI Taxonomy" id="9888"/>
    <lineage>
        <taxon>Eukaryota</taxon>
        <taxon>Metazoa</taxon>
        <taxon>Chordata</taxon>
        <taxon>Craniata</taxon>
        <taxon>Vertebrata</taxon>
        <taxon>Euteleostomi</taxon>
        <taxon>Mammalia</taxon>
        <taxon>Eutheria</taxon>
        <taxon>Laurasiatheria</taxon>
        <taxon>Artiodactyla</taxon>
        <taxon>Ruminantia</taxon>
        <taxon>Pecora</taxon>
        <taxon>Cervidae</taxon>
        <taxon>Muntiacinae</taxon>
        <taxon>Muntiacus</taxon>
    </lineage>
</organism>
<dbReference type="Proteomes" id="UP000326458">
    <property type="component" value="Unassembled WGS sequence"/>
</dbReference>
<comment type="caution">
    <text evidence="2">The sequence shown here is derived from an EMBL/GenBank/DDBJ whole genome shotgun (WGS) entry which is preliminary data.</text>
</comment>
<dbReference type="EMBL" id="VCEA01000001">
    <property type="protein sequence ID" value="KAB0358218.1"/>
    <property type="molecule type" value="Genomic_DNA"/>
</dbReference>
<feature type="region of interest" description="Disordered" evidence="1">
    <location>
        <begin position="86"/>
        <end position="105"/>
    </location>
</feature>
<dbReference type="AlphaFoldDB" id="A0A5N3WBG9"/>
<evidence type="ECO:0000313" key="2">
    <source>
        <dbReference type="EMBL" id="KAB0358218.1"/>
    </source>
</evidence>
<sequence>MMCEVMPTISEAEGPPGGSGSQGSSSPSQPDADSHFEQLMVSMLEERDRLLDTLRETQETLALTQGKLHEVGHERDSLQRQLNTALPQSRNREGPGLLSSPASCSGGGHASVGTVAQWSVSSCCSVVSVCSHLLCNPAYECTIGLPRRLGGKEPTCQSRRRGFDP</sequence>
<feature type="region of interest" description="Disordered" evidence="1">
    <location>
        <begin position="1"/>
        <end position="33"/>
    </location>
</feature>
<evidence type="ECO:0000313" key="3">
    <source>
        <dbReference type="Proteomes" id="UP000326458"/>
    </source>
</evidence>
<protein>
    <submittedName>
        <fullName evidence="2">Uncharacterized protein</fullName>
    </submittedName>
</protein>
<keyword evidence="3" id="KW-1185">Reference proteome</keyword>
<name>A0A5N3WBG9_MUNMU</name>
<feature type="compositionally biased region" description="Low complexity" evidence="1">
    <location>
        <begin position="22"/>
        <end position="31"/>
    </location>
</feature>
<proteinExistence type="predicted"/>
<evidence type="ECO:0000256" key="1">
    <source>
        <dbReference type="SAM" id="MobiDB-lite"/>
    </source>
</evidence>